<evidence type="ECO:0008006" key="3">
    <source>
        <dbReference type="Google" id="ProtNLM"/>
    </source>
</evidence>
<dbReference type="RefSeq" id="WP_209694985.1">
    <property type="nucleotide sequence ID" value="NZ_BAAAVU010000009.1"/>
</dbReference>
<evidence type="ECO:0000313" key="1">
    <source>
        <dbReference type="EMBL" id="MBP2352193.1"/>
    </source>
</evidence>
<name>A0ABS4UKM4_9ACTN</name>
<evidence type="ECO:0000313" key="2">
    <source>
        <dbReference type="Proteomes" id="UP000755585"/>
    </source>
</evidence>
<comment type="caution">
    <text evidence="1">The sequence shown here is derived from an EMBL/GenBank/DDBJ whole genome shotgun (WGS) entry which is preliminary data.</text>
</comment>
<accession>A0ABS4UKM4</accession>
<sequence length="287" mass="32532">MLPADLPYYWSGLPFRRHQVGRKLKWLLGLGEIRPVLKDVYVDVRIPDSPQLRADALRLLTPPDAVVCGAAAAWLHGLDTTALGPAELMEAQWTRKARDEVDVYGLRATSPIATAVEIAMRLHRPFALSAVDAFLRTGKADLFALRAASATYEQHVGYRQGQDILRWADRRAASPAESWLRLRLIDAGFGRPEPQVRVTGNGRTYWLDVGYPERPVDGRRLGLEYDSDAWHSSTKQQLKDETRRTELDTLGWHIIPVRRPDLWGSYPALELAVGSFLCQHPRLPRRW</sequence>
<proteinExistence type="predicted"/>
<keyword evidence="2" id="KW-1185">Reference proteome</keyword>
<protein>
    <recommendedName>
        <fullName evidence="3">Transcriptional regulator, AbiEi antitoxin, Type IV TA system</fullName>
    </recommendedName>
</protein>
<dbReference type="Proteomes" id="UP000755585">
    <property type="component" value="Unassembled WGS sequence"/>
</dbReference>
<gene>
    <name evidence="1" type="ORF">JOF29_003276</name>
</gene>
<reference evidence="1 2" key="1">
    <citation type="submission" date="2021-03" db="EMBL/GenBank/DDBJ databases">
        <title>Sequencing the genomes of 1000 actinobacteria strains.</title>
        <authorList>
            <person name="Klenk H.-P."/>
        </authorList>
    </citation>
    <scope>NUCLEOTIDE SEQUENCE [LARGE SCALE GENOMIC DNA]</scope>
    <source>
        <strain evidence="1 2">DSM 18824</strain>
    </source>
</reference>
<dbReference type="InterPro" id="IPR011335">
    <property type="entry name" value="Restrct_endonuc-II-like"/>
</dbReference>
<dbReference type="Gene3D" id="3.40.960.10">
    <property type="entry name" value="VSR Endonuclease"/>
    <property type="match status" value="1"/>
</dbReference>
<dbReference type="EMBL" id="JAGINT010000001">
    <property type="protein sequence ID" value="MBP2352193.1"/>
    <property type="molecule type" value="Genomic_DNA"/>
</dbReference>
<organism evidence="1 2">
    <name type="scientific">Kribbella aluminosa</name>
    <dbReference type="NCBI Taxonomy" id="416017"/>
    <lineage>
        <taxon>Bacteria</taxon>
        <taxon>Bacillati</taxon>
        <taxon>Actinomycetota</taxon>
        <taxon>Actinomycetes</taxon>
        <taxon>Propionibacteriales</taxon>
        <taxon>Kribbellaceae</taxon>
        <taxon>Kribbella</taxon>
    </lineage>
</organism>
<dbReference type="SUPFAM" id="SSF52980">
    <property type="entry name" value="Restriction endonuclease-like"/>
    <property type="match status" value="1"/>
</dbReference>